<evidence type="ECO:0000313" key="2">
    <source>
        <dbReference type="EMBL" id="KWN16642.1"/>
    </source>
</evidence>
<sequence>MVLAIATGWFVAYGLMRVASPRATGNALDDVIQATPGYLVLAVLLLAGLVSATVDLVKLVRRAAR</sequence>
<accession>A0A108ESD1</accession>
<feature type="transmembrane region" description="Helical" evidence="1">
    <location>
        <begin position="37"/>
        <end position="57"/>
    </location>
</feature>
<dbReference type="Proteomes" id="UP000068016">
    <property type="component" value="Unassembled WGS sequence"/>
</dbReference>
<keyword evidence="1" id="KW-0472">Membrane</keyword>
<protein>
    <submittedName>
        <fullName evidence="2">Uncharacterized protein</fullName>
    </submittedName>
</protein>
<name>A0A108ESD1_9BURK</name>
<evidence type="ECO:0000313" key="3">
    <source>
        <dbReference type="Proteomes" id="UP000068016"/>
    </source>
</evidence>
<dbReference type="AlphaFoldDB" id="A0A108ESD1"/>
<organism evidence="2 3">
    <name type="scientific">Burkholderia territorii</name>
    <dbReference type="NCBI Taxonomy" id="1503055"/>
    <lineage>
        <taxon>Bacteria</taxon>
        <taxon>Pseudomonadati</taxon>
        <taxon>Pseudomonadota</taxon>
        <taxon>Betaproteobacteria</taxon>
        <taxon>Burkholderiales</taxon>
        <taxon>Burkholderiaceae</taxon>
        <taxon>Burkholderia</taxon>
        <taxon>Burkholderia cepacia complex</taxon>
    </lineage>
</organism>
<gene>
    <name evidence="2" type="ORF">WT83_14235</name>
</gene>
<reference evidence="2 3" key="1">
    <citation type="submission" date="2015-11" db="EMBL/GenBank/DDBJ databases">
        <title>Expanding the genomic diversity of Burkholderia species for the development of highly accurate diagnostics.</title>
        <authorList>
            <person name="Sahl J."/>
            <person name="Keim P."/>
            <person name="Wagner D."/>
        </authorList>
    </citation>
    <scope>NUCLEOTIDE SEQUENCE [LARGE SCALE GENOMIC DNA]</scope>
    <source>
        <strain evidence="2 3">MSMB793WGS</strain>
    </source>
</reference>
<proteinExistence type="predicted"/>
<dbReference type="EMBL" id="LPLZ01000041">
    <property type="protein sequence ID" value="KWN16642.1"/>
    <property type="molecule type" value="Genomic_DNA"/>
</dbReference>
<evidence type="ECO:0000256" key="1">
    <source>
        <dbReference type="SAM" id="Phobius"/>
    </source>
</evidence>
<comment type="caution">
    <text evidence="2">The sequence shown here is derived from an EMBL/GenBank/DDBJ whole genome shotgun (WGS) entry which is preliminary data.</text>
</comment>
<keyword evidence="1" id="KW-0812">Transmembrane</keyword>
<keyword evidence="1" id="KW-1133">Transmembrane helix</keyword>
<dbReference type="RefSeq" id="WP_060347216.1">
    <property type="nucleotide sequence ID" value="NZ_LPLZ01000041.1"/>
</dbReference>